<dbReference type="InterPro" id="IPR013103">
    <property type="entry name" value="RVT_2"/>
</dbReference>
<gene>
    <name evidence="6" type="ORF">Pfra01_001819000</name>
</gene>
<dbReference type="CDD" id="cd09272">
    <property type="entry name" value="RNase_HI_RT_Ty1"/>
    <property type="match status" value="1"/>
</dbReference>
<evidence type="ECO:0000256" key="2">
    <source>
        <dbReference type="SAM" id="MobiDB-lite"/>
    </source>
</evidence>
<protein>
    <submittedName>
        <fullName evidence="6">Unnamed protein product</fullName>
    </submittedName>
</protein>
<feature type="region of interest" description="Disordered" evidence="2">
    <location>
        <begin position="420"/>
        <end position="496"/>
    </location>
</feature>
<feature type="domain" description="Reverse transcriptase Ty1/copia-type" evidence="3">
    <location>
        <begin position="838"/>
        <end position="942"/>
    </location>
</feature>
<keyword evidence="1" id="KW-0645">Protease</keyword>
<evidence type="ECO:0000313" key="6">
    <source>
        <dbReference type="EMBL" id="GMF47781.1"/>
    </source>
</evidence>
<dbReference type="Pfam" id="PF22936">
    <property type="entry name" value="Pol_BBD"/>
    <property type="match status" value="1"/>
</dbReference>
<feature type="domain" description="Reverse transcriptase Ty1/copia-type" evidence="3">
    <location>
        <begin position="730"/>
        <end position="835"/>
    </location>
</feature>
<feature type="domain" description="DUF7869" evidence="5">
    <location>
        <begin position="1440"/>
        <end position="1530"/>
    </location>
</feature>
<organism evidence="6 7">
    <name type="scientific">Phytophthora fragariaefolia</name>
    <dbReference type="NCBI Taxonomy" id="1490495"/>
    <lineage>
        <taxon>Eukaryota</taxon>
        <taxon>Sar</taxon>
        <taxon>Stramenopiles</taxon>
        <taxon>Oomycota</taxon>
        <taxon>Peronosporomycetes</taxon>
        <taxon>Peronosporales</taxon>
        <taxon>Peronosporaceae</taxon>
        <taxon>Phytophthora</taxon>
    </lineage>
</organism>
<dbReference type="Pfam" id="PF07727">
    <property type="entry name" value="RVT_2"/>
    <property type="match status" value="2"/>
</dbReference>
<feature type="region of interest" description="Disordered" evidence="2">
    <location>
        <begin position="316"/>
        <end position="350"/>
    </location>
</feature>
<evidence type="ECO:0000313" key="7">
    <source>
        <dbReference type="Proteomes" id="UP001165121"/>
    </source>
</evidence>
<feature type="compositionally biased region" description="Low complexity" evidence="2">
    <location>
        <begin position="1158"/>
        <end position="1171"/>
    </location>
</feature>
<feature type="region of interest" description="Disordered" evidence="2">
    <location>
        <begin position="938"/>
        <end position="957"/>
    </location>
</feature>
<dbReference type="InterPro" id="IPR043502">
    <property type="entry name" value="DNA/RNA_pol_sf"/>
</dbReference>
<keyword evidence="7" id="KW-1185">Reference proteome</keyword>
<feature type="compositionally biased region" description="Polar residues" evidence="2">
    <location>
        <begin position="470"/>
        <end position="490"/>
    </location>
</feature>
<reference evidence="6" key="1">
    <citation type="submission" date="2023-04" db="EMBL/GenBank/DDBJ databases">
        <title>Phytophthora fragariaefolia NBRC 109709.</title>
        <authorList>
            <person name="Ichikawa N."/>
            <person name="Sato H."/>
            <person name="Tonouchi N."/>
        </authorList>
    </citation>
    <scope>NUCLEOTIDE SEQUENCE</scope>
    <source>
        <strain evidence="6">NBRC 109709</strain>
    </source>
</reference>
<comment type="caution">
    <text evidence="6">The sequence shown here is derived from an EMBL/GenBank/DDBJ whole genome shotgun (WGS) entry which is preliminary data.</text>
</comment>
<feature type="domain" description="Retrovirus-related Pol polyprotein from transposon TNT 1-94-like beta-barrel" evidence="4">
    <location>
        <begin position="207"/>
        <end position="283"/>
    </location>
</feature>
<feature type="region of interest" description="Disordered" evidence="2">
    <location>
        <begin position="131"/>
        <end position="157"/>
    </location>
</feature>
<dbReference type="Pfam" id="PF25273">
    <property type="entry name" value="DUF7869"/>
    <property type="match status" value="1"/>
</dbReference>
<dbReference type="OrthoDB" id="8048545at2759"/>
<accession>A0A9W6XYA3</accession>
<feature type="region of interest" description="Disordered" evidence="2">
    <location>
        <begin position="1124"/>
        <end position="1173"/>
    </location>
</feature>
<dbReference type="Proteomes" id="UP001165121">
    <property type="component" value="Unassembled WGS sequence"/>
</dbReference>
<evidence type="ECO:0000259" key="4">
    <source>
        <dbReference type="Pfam" id="PF22936"/>
    </source>
</evidence>
<dbReference type="EMBL" id="BSXT01002202">
    <property type="protein sequence ID" value="GMF47781.1"/>
    <property type="molecule type" value="Genomic_DNA"/>
</dbReference>
<sequence>MACICRGDGTYDYKFERNRTSNSGVEAENDEDGSFGVLVITREEIIENTNKNPKMVPTEQRLTRASVKKRFDLEVRMEAKLLGDVPLSPEDPYSSEGIYSEVGLKFTNTTLVQCEEQETLENLENQLREDMQKREEDKAVATSGPAEEDNAVATSDPTTMQAEALADPEHKDDQASTAVAVGASAEKTAMGLVSATSSRNTNELTCVIDTSVTSHMCKDIGLFVTFEPLESSMETAANPLRILGKGTVHFPVKDATNAVRSVELKDVKYVPRVAHNLFYVIKALVNDGFKININKRESSVEAILRDEDAVTKDHLRRRQRMTGEATYSTSNGTNSRRRSGEVTYSTSSGTEQIRELSASEAMANQALPRTSEVIGASEASAAFGEQRTGASQLEQPIQAGSPQVGETLLPVIIESGDGRTVVPQRAVSPRSGEIARTRTDHSSTWSVEAHTHGITIGNRSEIQSHDDGHSTSADASRSQADVHRQPTQSGHVKLQSIPIDSTRSRELPVLDERAVKWFQQFITDDVNKRLYSDKDSGQMSFLSRERGSCVPSHVNHCNYKYSRPIQHCVCWRQRDNAEYATSMGAGVGKCETLCRECTGRQNGVASMVARTAGSGGHNRAYPGRQGKVLKQASVAVANADKASGRVSANLLVHCHHKTMQYLTNYEHRISSQGKIMSSVTEICPATSSSCMLYLLSSMRRSHTYKQAIASGEAAQWGKAMDNEIQSHEDNETWVLVPRPKGRNVLKNRWVYVFKYKADGPVDRFKARLEIKEFLQKYGIDYTEIFAPVEHMEILRLPLALAAAMDWEVEQMDVKTAFLNGYLDEEIYREQPVGYVQLMIDESFTRLVKDHCAFIKTRGNEICTISVYVNDLLVIGTKPFVAEIKEMLKRRFQMTDLGGVSYLLGWHIERRRSEHIIFVHQEKYATKVLDPFGLARRRPVRSPEETSQKLSESDCPTTDAEKQEIEKFPYRVAVGSFMYLMMGTRPDLANFVRQLSRYLYNPGPHHWNYVVRGLKYLNGTRDYGITLGARDGPNATLAHALSAYSDADYVSNVDTRRSVSGYVTYLFGSSPISWRSSLQKLVTLSTREAEYVALASTVQLGYSNWPALLGKFSLWLLPSDQKELPSSPRRHWESSKVQQQEGGATGGGGRLDEEDVLASSEGNSEVSSSSVSPFEITDEEIPPDIDATVVEHIDSQVQEGQYIVRQHGNAGNKSAKFVDEEAIKIFFIRLADVHADVVPVRFRHQKTKEGVLHRYYTVKEYHLLPAYFTWAMMHEWYIKWAEDSRVRIKEPSLSSFRAVLERVCPTIRVRSPHDNVCDTCVINRNSMGLEPSEEDTEAVASHIEDAKSMRHHYKSYCEASTPDGWVTTIDFAQNINLPHNDSTPSLWYFLSLISVSVFGIHTHPNKLQWNLIYSARKAKKGSIEVISMLDTHARMRKIYSSSPGNKRWHVYADNCGGQVKNSYGLQFLLFLVHTKSLKRATLSFLVKGHIKNHCDRHFGYLKRHYAKRNLWVMEDIERAANESATERGVVKAFTEAERAGLWESFRKLDPPPLNKEKVHGIYKKVLPHVPPELRDDPMYIVLDEED</sequence>
<dbReference type="GO" id="GO:0004190">
    <property type="term" value="F:aspartic-type endopeptidase activity"/>
    <property type="evidence" value="ECO:0007669"/>
    <property type="project" value="UniProtKB-KW"/>
</dbReference>
<keyword evidence="1" id="KW-0064">Aspartyl protease</keyword>
<dbReference type="PANTHER" id="PTHR34415">
    <property type="entry name" value="INTEGRASE CATALYTIC DOMAIN-CONTAINING PROTEIN"/>
    <property type="match status" value="1"/>
</dbReference>
<name>A0A9W6XYA3_9STRA</name>
<dbReference type="InterPro" id="IPR057191">
    <property type="entry name" value="DUF7869"/>
</dbReference>
<dbReference type="PANTHER" id="PTHR34415:SF1">
    <property type="entry name" value="INTEGRASE CATALYTIC DOMAIN-CONTAINING PROTEIN"/>
    <property type="match status" value="1"/>
</dbReference>
<proteinExistence type="predicted"/>
<evidence type="ECO:0000259" key="3">
    <source>
        <dbReference type="Pfam" id="PF07727"/>
    </source>
</evidence>
<evidence type="ECO:0000259" key="5">
    <source>
        <dbReference type="Pfam" id="PF25273"/>
    </source>
</evidence>
<keyword evidence="1" id="KW-0378">Hydrolase</keyword>
<dbReference type="SUPFAM" id="SSF56672">
    <property type="entry name" value="DNA/RNA polymerases"/>
    <property type="match status" value="1"/>
</dbReference>
<evidence type="ECO:0000256" key="1">
    <source>
        <dbReference type="ARBA" id="ARBA00022750"/>
    </source>
</evidence>
<dbReference type="InterPro" id="IPR054722">
    <property type="entry name" value="PolX-like_BBD"/>
</dbReference>